<dbReference type="InterPro" id="IPR043128">
    <property type="entry name" value="Rev_trsase/Diguanyl_cyclase"/>
</dbReference>
<comment type="subcellular location">
    <subcellularLocation>
        <location evidence="1">Membrane</location>
    </subcellularLocation>
</comment>
<feature type="transmembrane region" description="Helical" evidence="5">
    <location>
        <begin position="23"/>
        <end position="46"/>
    </location>
</feature>
<evidence type="ECO:0000259" key="7">
    <source>
        <dbReference type="PROSITE" id="PS50887"/>
    </source>
</evidence>
<keyword evidence="3 5" id="KW-1133">Transmembrane helix</keyword>
<dbReference type="PANTHER" id="PTHR46663:SF2">
    <property type="entry name" value="GGDEF DOMAIN-CONTAINING PROTEIN"/>
    <property type="match status" value="1"/>
</dbReference>
<dbReference type="Gene3D" id="3.30.450.350">
    <property type="entry name" value="CHASE domain"/>
    <property type="match status" value="1"/>
</dbReference>
<keyword evidence="2 5" id="KW-0812">Transmembrane</keyword>
<dbReference type="Gene3D" id="3.30.70.270">
    <property type="match status" value="1"/>
</dbReference>
<dbReference type="NCBIfam" id="TIGR00254">
    <property type="entry name" value="GGDEF"/>
    <property type="match status" value="1"/>
</dbReference>
<dbReference type="PROSITE" id="PS50887">
    <property type="entry name" value="GGDEF"/>
    <property type="match status" value="1"/>
</dbReference>
<dbReference type="Pfam" id="PF00990">
    <property type="entry name" value="GGDEF"/>
    <property type="match status" value="1"/>
</dbReference>
<dbReference type="InterPro" id="IPR052163">
    <property type="entry name" value="DGC-Regulatory_Protein"/>
</dbReference>
<dbReference type="Pfam" id="PF03924">
    <property type="entry name" value="CHASE"/>
    <property type="match status" value="1"/>
</dbReference>
<dbReference type="PANTHER" id="PTHR46663">
    <property type="entry name" value="DIGUANYLATE CYCLASE DGCT-RELATED"/>
    <property type="match status" value="1"/>
</dbReference>
<evidence type="ECO:0000259" key="6">
    <source>
        <dbReference type="PROSITE" id="PS50839"/>
    </source>
</evidence>
<dbReference type="InterPro" id="IPR029787">
    <property type="entry name" value="Nucleotide_cyclase"/>
</dbReference>
<evidence type="ECO:0000256" key="1">
    <source>
        <dbReference type="ARBA" id="ARBA00004370"/>
    </source>
</evidence>
<sequence>MHQPLLFLFIGCAMLFQRQFNRWFLVFTLGFALIAGLAVVSTHNYIIEQVIKEEQEDINRKAALIRSRIEAAIFRDTYLADSLATVVAIDPEFAMASWDDVAGKLLTKASYVRNVGLSPNDVISHVYPLKGNEAAIGLDFRARPEQYRTVLRARNLADVYIAGPVDLVQGGQAIIARFPIFLSPIDKSSYWGGVSVVINYTKLFEESGLFNLAGASIAIKNTETLDYFYGSQDTFFNADFVVPISLPNGEWTLAAQYTIEQTPQVKQLSIFVYAICISFVLATYGMIGLFYRSFLKAKEQAFQDELTTLPNRRFAIDLLEKLTTERKESFVLLNIDLNDFKLINDVYGHEAGDALLAHVASRLRQSVRASDIVARMGGDEFIAVLRAARPGDVNSIINSIKTSVESRACAWQTYKLYPSLSIGHALYDHESPQSLDEVMATADHDMYRVKTLGKRERSVKESIRG</sequence>
<evidence type="ECO:0000256" key="5">
    <source>
        <dbReference type="SAM" id="Phobius"/>
    </source>
</evidence>
<dbReference type="InterPro" id="IPR042240">
    <property type="entry name" value="CHASE_sf"/>
</dbReference>
<feature type="transmembrane region" description="Helical" evidence="5">
    <location>
        <begin position="270"/>
        <end position="291"/>
    </location>
</feature>
<dbReference type="PROSITE" id="PS50839">
    <property type="entry name" value="CHASE"/>
    <property type="match status" value="1"/>
</dbReference>
<dbReference type="CDD" id="cd01949">
    <property type="entry name" value="GGDEF"/>
    <property type="match status" value="1"/>
</dbReference>
<evidence type="ECO:0000256" key="4">
    <source>
        <dbReference type="ARBA" id="ARBA00023136"/>
    </source>
</evidence>
<dbReference type="InterPro" id="IPR006189">
    <property type="entry name" value="CHASE_dom"/>
</dbReference>
<accession>A0ABX6K908</accession>
<name>A0ABX6K908_SALCS</name>
<dbReference type="SMART" id="SM01079">
    <property type="entry name" value="CHASE"/>
    <property type="match status" value="1"/>
</dbReference>
<feature type="domain" description="GGDEF" evidence="7">
    <location>
        <begin position="328"/>
        <end position="462"/>
    </location>
</feature>
<evidence type="ECO:0000313" key="9">
    <source>
        <dbReference type="Proteomes" id="UP000501408"/>
    </source>
</evidence>
<dbReference type="SUPFAM" id="SSF55073">
    <property type="entry name" value="Nucleotide cyclase"/>
    <property type="match status" value="1"/>
</dbReference>
<dbReference type="SMART" id="SM00267">
    <property type="entry name" value="GGDEF"/>
    <property type="match status" value="1"/>
</dbReference>
<gene>
    <name evidence="8" type="ORF">HBA18_14510</name>
</gene>
<evidence type="ECO:0000313" key="8">
    <source>
        <dbReference type="EMBL" id="QIR07622.1"/>
    </source>
</evidence>
<feature type="domain" description="CHASE" evidence="6">
    <location>
        <begin position="118"/>
        <end position="213"/>
    </location>
</feature>
<dbReference type="RefSeq" id="WP_167315184.1">
    <property type="nucleotide sequence ID" value="NZ_CP050267.1"/>
</dbReference>
<keyword evidence="4 5" id="KW-0472">Membrane</keyword>
<evidence type="ECO:0000256" key="3">
    <source>
        <dbReference type="ARBA" id="ARBA00022989"/>
    </source>
</evidence>
<protein>
    <submittedName>
        <fullName evidence="8">Sensor domain-containing diguanylate cyclase</fullName>
    </submittedName>
</protein>
<evidence type="ECO:0000256" key="2">
    <source>
        <dbReference type="ARBA" id="ARBA00022692"/>
    </source>
</evidence>
<reference evidence="8 9" key="1">
    <citation type="submission" date="2020-03" db="EMBL/GenBank/DDBJ databases">
        <title>Genome mining reveals the biosynthetic pathways of PHA and ectoines of the halophilic strain Salinivibrio costicola M318 isolated from fermented shrimp paste.</title>
        <authorList>
            <person name="Doan T.V."/>
            <person name="Tran L.T."/>
            <person name="Trieu T.A."/>
            <person name="Nguyen Q.V."/>
            <person name="Quach T.N."/>
            <person name="Phi T.Q."/>
            <person name="Kumar S."/>
        </authorList>
    </citation>
    <scope>NUCLEOTIDE SEQUENCE [LARGE SCALE GENOMIC DNA]</scope>
    <source>
        <strain evidence="8 9">M318</strain>
    </source>
</reference>
<keyword evidence="9" id="KW-1185">Reference proteome</keyword>
<dbReference type="Proteomes" id="UP000501408">
    <property type="component" value="Chromosome 2"/>
</dbReference>
<dbReference type="InterPro" id="IPR000160">
    <property type="entry name" value="GGDEF_dom"/>
</dbReference>
<proteinExistence type="predicted"/>
<organism evidence="8 9">
    <name type="scientific">Salinivibrio costicola</name>
    <name type="common">Vibrio costicola</name>
    <dbReference type="NCBI Taxonomy" id="51367"/>
    <lineage>
        <taxon>Bacteria</taxon>
        <taxon>Pseudomonadati</taxon>
        <taxon>Pseudomonadota</taxon>
        <taxon>Gammaproteobacteria</taxon>
        <taxon>Vibrionales</taxon>
        <taxon>Vibrionaceae</taxon>
        <taxon>Salinivibrio</taxon>
    </lineage>
</organism>
<dbReference type="EMBL" id="CP050267">
    <property type="protein sequence ID" value="QIR07622.1"/>
    <property type="molecule type" value="Genomic_DNA"/>
</dbReference>